<dbReference type="Pfam" id="PF11709">
    <property type="entry name" value="Mit_ribos_Mrp51"/>
    <property type="match status" value="1"/>
</dbReference>
<name>A0A066VVG8_TILAU</name>
<dbReference type="OMA" id="FRIVDAY"/>
<dbReference type="RefSeq" id="XP_013242724.1">
    <property type="nucleotide sequence ID" value="XM_013387270.1"/>
</dbReference>
<dbReference type="PANTHER" id="PTHR28058:SF1">
    <property type="entry name" value="SMALL RIBOSOMAL SUBUNIT PROTEIN BS1M"/>
    <property type="match status" value="1"/>
</dbReference>
<dbReference type="GeneID" id="25264615"/>
<feature type="compositionally biased region" description="Polar residues" evidence="1">
    <location>
        <begin position="525"/>
        <end position="545"/>
    </location>
</feature>
<feature type="region of interest" description="Disordered" evidence="1">
    <location>
        <begin position="358"/>
        <end position="379"/>
    </location>
</feature>
<evidence type="ECO:0000313" key="2">
    <source>
        <dbReference type="EMBL" id="KDN44273.1"/>
    </source>
</evidence>
<dbReference type="EMBL" id="JMSN01000053">
    <property type="protein sequence ID" value="KDN44273.1"/>
    <property type="molecule type" value="Genomic_DNA"/>
</dbReference>
<feature type="region of interest" description="Disordered" evidence="1">
    <location>
        <begin position="494"/>
        <end position="553"/>
    </location>
</feature>
<comment type="caution">
    <text evidence="2">The sequence shown here is derived from an EMBL/GenBank/DDBJ whole genome shotgun (WGS) entry which is preliminary data.</text>
</comment>
<protein>
    <submittedName>
        <fullName evidence="2">Uncharacterized protein</fullName>
    </submittedName>
</protein>
<sequence length="579" mass="64344">MVAAAISPSLSVSKYSFAFPASRLGAKASRQCEVRSEMEGVSSNLGRLLKQTRLSAHHPSQVYAAAPAFASRGDFGWKKPLPVGNDPSSSRPSAALGRLRYLQVSQQETHDGQMEWRENERDPLFRQRWSEKGARLAGFLETQAKESSTTGNQASYAGRPRESLGPRIRTVFDSATYRLLPSDIPKTVGPPEEAAPEDKARYNAQERQYDNLRSKSRIGAFTPPGLDDPFGSASTSYSRHLDLFPNYRQMSDKEFKRFLGDIRQARHGLKQKLQKRMEDGVRNAILLDAKRVRERTIQLADDAASRGATPPEIPDVLRPEDVKLPSVRADMWDEARTLTGMDMTRHLKERHVRLASTPSNRTLPQPTQVTRVHPSGGLQYSQPDELYTQRLSEALPGRVIVQPLPSGHNQQFSSLMRKNTHLGVASGGHVEQLPAAVRDNLVLYDPAQPSKIRAESKFRVISATMESRLWNRGQLPAESLQSSYLGYIQAKVRPSNETEEERPLPGSTAFIGAKERPKEIEVNPSLFSSHRTNFGRSGARTSKPSPSMPADGIAENLGRVGVESMLRGVSRTLAQHRSQ</sequence>
<organism evidence="2 3">
    <name type="scientific">Tilletiaria anomala (strain ATCC 24038 / CBS 436.72 / UBC 951)</name>
    <dbReference type="NCBI Taxonomy" id="1037660"/>
    <lineage>
        <taxon>Eukaryota</taxon>
        <taxon>Fungi</taxon>
        <taxon>Dikarya</taxon>
        <taxon>Basidiomycota</taxon>
        <taxon>Ustilaginomycotina</taxon>
        <taxon>Exobasidiomycetes</taxon>
        <taxon>Georgefischeriales</taxon>
        <taxon>Tilletiariaceae</taxon>
        <taxon>Tilletiaria</taxon>
    </lineage>
</organism>
<dbReference type="InParanoid" id="A0A066VVG8"/>
<dbReference type="AlphaFoldDB" id="A0A066VVG8"/>
<feature type="region of interest" description="Disordered" evidence="1">
    <location>
        <begin position="143"/>
        <end position="162"/>
    </location>
</feature>
<accession>A0A066VVG8</accession>
<dbReference type="PANTHER" id="PTHR28058">
    <property type="entry name" value="37S RIBOSOMAL PROTEIN MRP51, MITOCHONDRIAL"/>
    <property type="match status" value="1"/>
</dbReference>
<proteinExistence type="predicted"/>
<evidence type="ECO:0000256" key="1">
    <source>
        <dbReference type="SAM" id="MobiDB-lite"/>
    </source>
</evidence>
<evidence type="ECO:0000313" key="3">
    <source>
        <dbReference type="Proteomes" id="UP000027361"/>
    </source>
</evidence>
<dbReference type="HOGENOM" id="CLU_463966_0_0_1"/>
<keyword evidence="3" id="KW-1185">Reference proteome</keyword>
<feature type="compositionally biased region" description="Polar residues" evidence="1">
    <location>
        <begin position="358"/>
        <end position="370"/>
    </location>
</feature>
<feature type="compositionally biased region" description="Polar residues" evidence="1">
    <location>
        <begin position="145"/>
        <end position="155"/>
    </location>
</feature>
<reference evidence="2 3" key="1">
    <citation type="submission" date="2014-05" db="EMBL/GenBank/DDBJ databases">
        <title>Draft genome sequence of a rare smut relative, Tilletiaria anomala UBC 951.</title>
        <authorList>
            <consortium name="DOE Joint Genome Institute"/>
            <person name="Toome M."/>
            <person name="Kuo A."/>
            <person name="Henrissat B."/>
            <person name="Lipzen A."/>
            <person name="Tritt A."/>
            <person name="Yoshinaga Y."/>
            <person name="Zane M."/>
            <person name="Barry K."/>
            <person name="Grigoriev I.V."/>
            <person name="Spatafora J.W."/>
            <person name="Aimea M.C."/>
        </authorList>
    </citation>
    <scope>NUCLEOTIDE SEQUENCE [LARGE SCALE GENOMIC DNA]</scope>
    <source>
        <strain evidence="2 3">UBC 951</strain>
    </source>
</reference>
<dbReference type="PROSITE" id="PS50276">
    <property type="entry name" value="PANCREATIC_HORMONE_2"/>
    <property type="match status" value="1"/>
</dbReference>
<feature type="region of interest" description="Disordered" evidence="1">
    <location>
        <begin position="182"/>
        <end position="201"/>
    </location>
</feature>
<dbReference type="OrthoDB" id="2735536at2759"/>
<gene>
    <name evidence="2" type="ORF">K437DRAFT_257143</name>
</gene>
<dbReference type="STRING" id="1037660.A0A066VVG8"/>
<dbReference type="Proteomes" id="UP000027361">
    <property type="component" value="Unassembled WGS sequence"/>
</dbReference>
<dbReference type="InterPro" id="IPR016712">
    <property type="entry name" value="Rbsml_bS1m-like"/>
</dbReference>